<comment type="similarity">
    <text evidence="1 4">Belongs to the glycosyl hydrolase 25 family.</text>
</comment>
<dbReference type="EC" id="3.2.1.17" evidence="4"/>
<dbReference type="InterPro" id="IPR002053">
    <property type="entry name" value="Glyco_hydro_25"/>
</dbReference>
<dbReference type="InterPro" id="IPR008270">
    <property type="entry name" value="Glyco_hydro_25_AS"/>
</dbReference>
<dbReference type="PROSITE" id="PS51904">
    <property type="entry name" value="GLYCOSYL_HYDROL_F25_2"/>
    <property type="match status" value="1"/>
</dbReference>
<dbReference type="GO" id="GO:0009253">
    <property type="term" value="P:peptidoglycan catabolic process"/>
    <property type="evidence" value="ECO:0007669"/>
    <property type="project" value="InterPro"/>
</dbReference>
<feature type="compositionally biased region" description="Basic and acidic residues" evidence="5">
    <location>
        <begin position="235"/>
        <end position="249"/>
    </location>
</feature>
<dbReference type="Pfam" id="PF01183">
    <property type="entry name" value="Glyco_hydro_25"/>
    <property type="match status" value="1"/>
</dbReference>
<feature type="compositionally biased region" description="Pro residues" evidence="5">
    <location>
        <begin position="221"/>
        <end position="230"/>
    </location>
</feature>
<evidence type="ECO:0000313" key="6">
    <source>
        <dbReference type="EMBL" id="RKQ88634.1"/>
    </source>
</evidence>
<evidence type="ECO:0000256" key="4">
    <source>
        <dbReference type="RuleBase" id="RU361176"/>
    </source>
</evidence>
<dbReference type="PANTHER" id="PTHR34135:SF2">
    <property type="entry name" value="LYSOZYME"/>
    <property type="match status" value="1"/>
</dbReference>
<keyword evidence="7" id="KW-1185">Reference proteome</keyword>
<dbReference type="PANTHER" id="PTHR34135">
    <property type="entry name" value="LYSOZYME"/>
    <property type="match status" value="1"/>
</dbReference>
<dbReference type="RefSeq" id="WP_170143468.1">
    <property type="nucleotide sequence ID" value="NZ_RBIJ01000001.1"/>
</dbReference>
<reference evidence="6 7" key="1">
    <citation type="submission" date="2018-10" db="EMBL/GenBank/DDBJ databases">
        <title>Genomic Encyclopedia of Type Strains, Phase IV (KMG-IV): sequencing the most valuable type-strain genomes for metagenomic binning, comparative biology and taxonomic classification.</title>
        <authorList>
            <person name="Goeker M."/>
        </authorList>
    </citation>
    <scope>NUCLEOTIDE SEQUENCE [LARGE SCALE GENOMIC DNA]</scope>
    <source>
        <strain evidence="6 7">DSM 22653</strain>
    </source>
</reference>
<evidence type="ECO:0000313" key="7">
    <source>
        <dbReference type="Proteomes" id="UP000267019"/>
    </source>
</evidence>
<organism evidence="6 7">
    <name type="scientific">Brockia lithotrophica</name>
    <dbReference type="NCBI Taxonomy" id="933949"/>
    <lineage>
        <taxon>Bacteria</taxon>
        <taxon>Bacillati</taxon>
        <taxon>Bacillota</taxon>
        <taxon>Bacilli</taxon>
        <taxon>Bacillales</taxon>
        <taxon>Bacillales Family X. Incertae Sedis</taxon>
        <taxon>Brockia</taxon>
    </lineage>
</organism>
<keyword evidence="3 4" id="KW-0326">Glycosidase</keyword>
<protein>
    <recommendedName>
        <fullName evidence="4">Lysozyme</fullName>
        <ecNumber evidence="4">3.2.1.17</ecNumber>
    </recommendedName>
</protein>
<dbReference type="Proteomes" id="UP000267019">
    <property type="component" value="Unassembled WGS sequence"/>
</dbReference>
<dbReference type="AlphaFoldDB" id="A0A660L5Z2"/>
<dbReference type="SMART" id="SM00641">
    <property type="entry name" value="Glyco_25"/>
    <property type="match status" value="1"/>
</dbReference>
<evidence type="ECO:0000256" key="3">
    <source>
        <dbReference type="ARBA" id="ARBA00023295"/>
    </source>
</evidence>
<evidence type="ECO:0000256" key="2">
    <source>
        <dbReference type="ARBA" id="ARBA00022801"/>
    </source>
</evidence>
<dbReference type="EMBL" id="RBIJ01000001">
    <property type="protein sequence ID" value="RKQ88634.1"/>
    <property type="molecule type" value="Genomic_DNA"/>
</dbReference>
<dbReference type="PROSITE" id="PS00953">
    <property type="entry name" value="GLYCOSYL_HYDROL_F25_1"/>
    <property type="match status" value="1"/>
</dbReference>
<dbReference type="GO" id="GO:0016998">
    <property type="term" value="P:cell wall macromolecule catabolic process"/>
    <property type="evidence" value="ECO:0007669"/>
    <property type="project" value="InterPro"/>
</dbReference>
<evidence type="ECO:0000256" key="1">
    <source>
        <dbReference type="ARBA" id="ARBA00010646"/>
    </source>
</evidence>
<gene>
    <name evidence="6" type="ORF">C7438_0273</name>
</gene>
<dbReference type="SUPFAM" id="SSF51445">
    <property type="entry name" value="(Trans)glycosidases"/>
    <property type="match status" value="1"/>
</dbReference>
<feature type="region of interest" description="Disordered" evidence="5">
    <location>
        <begin position="200"/>
        <end position="261"/>
    </location>
</feature>
<dbReference type="CDD" id="cd00599">
    <property type="entry name" value="GH25_muramidase"/>
    <property type="match status" value="1"/>
</dbReference>
<dbReference type="InterPro" id="IPR017853">
    <property type="entry name" value="GH"/>
</dbReference>
<accession>A0A660L5Z2</accession>
<dbReference type="GO" id="GO:0003796">
    <property type="term" value="F:lysozyme activity"/>
    <property type="evidence" value="ECO:0007669"/>
    <property type="project" value="UniProtKB-EC"/>
</dbReference>
<dbReference type="GO" id="GO:0016052">
    <property type="term" value="P:carbohydrate catabolic process"/>
    <property type="evidence" value="ECO:0007669"/>
    <property type="project" value="TreeGrafter"/>
</dbReference>
<dbReference type="InterPro" id="IPR018077">
    <property type="entry name" value="Glyco_hydro_fam25_subgr"/>
</dbReference>
<comment type="catalytic activity">
    <reaction evidence="4">
        <text>Hydrolysis of (1-&gt;4)-beta-linkages between N-acetylmuramic acid and N-acetyl-D-glucosamine residues in a peptidoglycan and between N-acetyl-D-glucosamine residues in chitodextrins.</text>
        <dbReference type="EC" id="3.2.1.17"/>
    </reaction>
</comment>
<dbReference type="Gene3D" id="3.20.20.80">
    <property type="entry name" value="Glycosidases"/>
    <property type="match status" value="1"/>
</dbReference>
<sequence>MGENERPRGLDVSNWQGAIDWRRVAAQGLSFAYVKATEGTTFRDPYFAENASRAAEAGLAVGAYHFFRAKSVGEARAEAEFFLGQTADFRLTLPPALDVEIPPTGDPVAFREAVLAWLEYVSNRTLRPVVYSFPAFVVQYLGDPQFERYPLWIASWDRAPSEPLGAWKNWTFWQYTCSGIIDGITGRVCLDVHRGPLDLASEETPAPPPTDAPLISEASPASPPESPPLTPESEVEGRNEPGAAPHEETLPPDETSSLPHSEGNDTFAFRLLAAVRKILLFLFTRIFSPILRRTPNSHGDADARKE</sequence>
<proteinExistence type="inferred from homology"/>
<keyword evidence="2 4" id="KW-0378">Hydrolase</keyword>
<comment type="caution">
    <text evidence="6">The sequence shown here is derived from an EMBL/GenBank/DDBJ whole genome shotgun (WGS) entry which is preliminary data.</text>
</comment>
<name>A0A660L5Z2_9BACL</name>
<evidence type="ECO:0000256" key="5">
    <source>
        <dbReference type="SAM" id="MobiDB-lite"/>
    </source>
</evidence>